<dbReference type="InterPro" id="IPR006033">
    <property type="entry name" value="AsnA_fam"/>
</dbReference>
<evidence type="ECO:0000259" key="7">
    <source>
        <dbReference type="Pfam" id="PF00710"/>
    </source>
</evidence>
<gene>
    <name evidence="9" type="ORF">FYJ58_08740</name>
</gene>
<feature type="active site" evidence="6">
    <location>
        <position position="86"/>
    </location>
</feature>
<dbReference type="PANTHER" id="PTHR11707">
    <property type="entry name" value="L-ASPARAGINASE"/>
    <property type="match status" value="1"/>
</dbReference>
<dbReference type="PROSITE" id="PS00917">
    <property type="entry name" value="ASN_GLN_ASE_2"/>
    <property type="match status" value="1"/>
</dbReference>
<dbReference type="GO" id="GO:0006520">
    <property type="term" value="P:amino acid metabolic process"/>
    <property type="evidence" value="ECO:0007669"/>
    <property type="project" value="InterPro"/>
</dbReference>
<evidence type="ECO:0000256" key="6">
    <source>
        <dbReference type="PROSITE-ProRule" id="PRU10100"/>
    </source>
</evidence>
<dbReference type="PIRSF" id="PIRSF001220">
    <property type="entry name" value="L-ASNase_gatD"/>
    <property type="match status" value="1"/>
</dbReference>
<dbReference type="EMBL" id="VUMT01000011">
    <property type="protein sequence ID" value="MSS63959.1"/>
    <property type="molecule type" value="Genomic_DNA"/>
</dbReference>
<dbReference type="InterPro" id="IPR041725">
    <property type="entry name" value="L-asparaginase_I"/>
</dbReference>
<evidence type="ECO:0000256" key="5">
    <source>
        <dbReference type="PIRSR" id="PIRSR001220-2"/>
    </source>
</evidence>
<feature type="active site" description="O-isoaspartyl threonine intermediate" evidence="4">
    <location>
        <position position="13"/>
    </location>
</feature>
<dbReference type="Gene3D" id="3.40.50.40">
    <property type="match status" value="1"/>
</dbReference>
<dbReference type="Pfam" id="PF00710">
    <property type="entry name" value="Asparaginase"/>
    <property type="match status" value="1"/>
</dbReference>
<name>A0A6L5XZB8_9FIRM</name>
<proteinExistence type="inferred from homology"/>
<dbReference type="EC" id="3.5.1.1" evidence="2"/>
<evidence type="ECO:0000256" key="1">
    <source>
        <dbReference type="ARBA" id="ARBA00010518"/>
    </source>
</evidence>
<keyword evidence="10" id="KW-1185">Reference proteome</keyword>
<evidence type="ECO:0000259" key="8">
    <source>
        <dbReference type="Pfam" id="PF17763"/>
    </source>
</evidence>
<dbReference type="FunFam" id="3.40.50.1170:FF:000001">
    <property type="entry name" value="L-asparaginase 2"/>
    <property type="match status" value="1"/>
</dbReference>
<dbReference type="Gene3D" id="3.40.50.1170">
    <property type="entry name" value="L-asparaginase, N-terminal domain"/>
    <property type="match status" value="1"/>
</dbReference>
<organism evidence="9 10">
    <name type="scientific">Velocimicrobium porci</name>
    <dbReference type="NCBI Taxonomy" id="2606634"/>
    <lineage>
        <taxon>Bacteria</taxon>
        <taxon>Bacillati</taxon>
        <taxon>Bacillota</taxon>
        <taxon>Clostridia</taxon>
        <taxon>Lachnospirales</taxon>
        <taxon>Lachnospiraceae</taxon>
        <taxon>Velocimicrobium</taxon>
    </lineage>
</organism>
<feature type="domain" description="Asparaginase/glutaminase C-terminal" evidence="8">
    <location>
        <begin position="205"/>
        <end position="321"/>
    </location>
</feature>
<evidence type="ECO:0000256" key="3">
    <source>
        <dbReference type="ARBA" id="ARBA00022801"/>
    </source>
</evidence>
<accession>A0A6L5XZB8</accession>
<reference evidence="9 10" key="1">
    <citation type="submission" date="2019-08" db="EMBL/GenBank/DDBJ databases">
        <title>In-depth cultivation of the pig gut microbiome towards novel bacterial diversity and tailored functional studies.</title>
        <authorList>
            <person name="Wylensek D."/>
            <person name="Hitch T.C.A."/>
            <person name="Clavel T."/>
        </authorList>
    </citation>
    <scope>NUCLEOTIDE SEQUENCE [LARGE SCALE GENOMIC DNA]</scope>
    <source>
        <strain evidence="9 10">WCA-693-APC-MOT-I</strain>
    </source>
</reference>
<evidence type="ECO:0000256" key="2">
    <source>
        <dbReference type="ARBA" id="ARBA00012920"/>
    </source>
</evidence>
<dbReference type="RefSeq" id="WP_154519363.1">
    <property type="nucleotide sequence ID" value="NZ_VUMT01000011.1"/>
</dbReference>
<dbReference type="InterPro" id="IPR027474">
    <property type="entry name" value="L-asparaginase_N"/>
</dbReference>
<dbReference type="InterPro" id="IPR027475">
    <property type="entry name" value="Asparaginase/glutaminase_AS2"/>
</dbReference>
<dbReference type="GO" id="GO:0004067">
    <property type="term" value="F:asparaginase activity"/>
    <property type="evidence" value="ECO:0007669"/>
    <property type="project" value="UniProtKB-UniRule"/>
</dbReference>
<dbReference type="InterPro" id="IPR027473">
    <property type="entry name" value="L-asparaginase_C"/>
</dbReference>
<dbReference type="PRINTS" id="PR00139">
    <property type="entry name" value="ASNGLNASE"/>
</dbReference>
<dbReference type="PANTHER" id="PTHR11707:SF28">
    <property type="entry name" value="60 KDA LYSOPHOSPHOLIPASE"/>
    <property type="match status" value="1"/>
</dbReference>
<evidence type="ECO:0000313" key="10">
    <source>
        <dbReference type="Proteomes" id="UP000482209"/>
    </source>
</evidence>
<protein>
    <recommendedName>
        <fullName evidence="2">asparaginase</fullName>
        <ecNumber evidence="2">3.5.1.1</ecNumber>
    </recommendedName>
</protein>
<feature type="binding site" evidence="5">
    <location>
        <position position="55"/>
    </location>
    <ligand>
        <name>substrate</name>
    </ligand>
</feature>
<dbReference type="CDD" id="cd08963">
    <property type="entry name" value="L-asparaginase_I"/>
    <property type="match status" value="1"/>
</dbReference>
<evidence type="ECO:0000313" key="9">
    <source>
        <dbReference type="EMBL" id="MSS63959.1"/>
    </source>
</evidence>
<sequence>MKKRLLIITTGGTLASSKGEEGLAPELNSTEIFSSMEGIMNYYDVEFMDLMAIDSSNMQPEEWKLIARTVYEKREDYHGMVIIHGTDTMAYTAAALSFMLPNITIPVVLTGSQLSILNPIADAVENCRCAVNMAGSGVPGIFVAFNRKVILGTRASKVRTISFDAFESINYPYIGVVNSNGLDINRYALKRTHRRFELKDKLSTKVFLLKLVPGTNPDIFEHLYQMGYEGVVVEAFGIGGMHFKKRNLPEAIKNVIEKGMTVVVGSQCLYEGSNLSVYQAGQKILKQGALPCNDMTTEAAVTKLMWVLGQTSDKKEIESLFLKNLAGEITVPKRKKNEYH</sequence>
<dbReference type="PIRSF" id="PIRSF500176">
    <property type="entry name" value="L_ASNase"/>
    <property type="match status" value="1"/>
</dbReference>
<dbReference type="PROSITE" id="PS51732">
    <property type="entry name" value="ASN_GLN_ASE_3"/>
    <property type="match status" value="1"/>
</dbReference>
<dbReference type="NCBIfam" id="TIGR00519">
    <property type="entry name" value="asnASE_I"/>
    <property type="match status" value="1"/>
</dbReference>
<dbReference type="AlphaFoldDB" id="A0A6L5XZB8"/>
<dbReference type="Pfam" id="PF17763">
    <property type="entry name" value="Asparaginase_C"/>
    <property type="match status" value="1"/>
</dbReference>
<feature type="domain" description="L-asparaginase N-terminal" evidence="7">
    <location>
        <begin position="4"/>
        <end position="186"/>
    </location>
</feature>
<dbReference type="InterPro" id="IPR037152">
    <property type="entry name" value="L-asparaginase_N_sf"/>
</dbReference>
<comment type="similarity">
    <text evidence="1">Belongs to the asparaginase 1 family.</text>
</comment>
<feature type="binding site" evidence="5">
    <location>
        <begin position="86"/>
        <end position="87"/>
    </location>
    <ligand>
        <name>substrate</name>
    </ligand>
</feature>
<dbReference type="SUPFAM" id="SSF53774">
    <property type="entry name" value="Glutaminase/Asparaginase"/>
    <property type="match status" value="1"/>
</dbReference>
<dbReference type="Proteomes" id="UP000482209">
    <property type="component" value="Unassembled WGS sequence"/>
</dbReference>
<dbReference type="SFLD" id="SFLDS00057">
    <property type="entry name" value="Glutaminase/Asparaginase"/>
    <property type="match status" value="1"/>
</dbReference>
<comment type="caution">
    <text evidence="9">The sequence shown here is derived from an EMBL/GenBank/DDBJ whole genome shotgun (WGS) entry which is preliminary data.</text>
</comment>
<dbReference type="InterPro" id="IPR006034">
    <property type="entry name" value="Asparaginase/glutaminase-like"/>
</dbReference>
<dbReference type="InterPro" id="IPR040919">
    <property type="entry name" value="Asparaginase_C"/>
</dbReference>
<dbReference type="SMART" id="SM00870">
    <property type="entry name" value="Asparaginase"/>
    <property type="match status" value="1"/>
</dbReference>
<evidence type="ECO:0000256" key="4">
    <source>
        <dbReference type="PIRSR" id="PIRSR001220-1"/>
    </source>
</evidence>
<keyword evidence="3" id="KW-0378">Hydrolase</keyword>
<dbReference type="InterPro" id="IPR036152">
    <property type="entry name" value="Asp/glu_Ase-like_sf"/>
</dbReference>